<dbReference type="Pfam" id="PF23598">
    <property type="entry name" value="LRR_14"/>
    <property type="match status" value="1"/>
</dbReference>
<evidence type="ECO:0000259" key="6">
    <source>
        <dbReference type="PROSITE" id="PS50104"/>
    </source>
</evidence>
<name>A0A6L2MNW4_TANCI</name>
<dbReference type="InterPro" id="IPR005162">
    <property type="entry name" value="Retrotrans_gag_dom"/>
</dbReference>
<comment type="caution">
    <text evidence="7">The sequence shown here is derived from an EMBL/GenBank/DDBJ whole genome shotgun (WGS) entry which is preliminary data.</text>
</comment>
<protein>
    <submittedName>
        <fullName evidence="7">TMV resistance protein N</fullName>
    </submittedName>
</protein>
<evidence type="ECO:0000256" key="5">
    <source>
        <dbReference type="SAM" id="Phobius"/>
    </source>
</evidence>
<dbReference type="PANTHER" id="PTHR11017:SF271">
    <property type="entry name" value="DISEASE RESISTANCE PROTEIN (TIR-NBS-LRR CLASS) FAMILY"/>
    <property type="match status" value="1"/>
</dbReference>
<keyword evidence="5" id="KW-0472">Membrane</keyword>
<dbReference type="GO" id="GO:0006952">
    <property type="term" value="P:defense response"/>
    <property type="evidence" value="ECO:0007669"/>
    <property type="project" value="UniProtKB-KW"/>
</dbReference>
<feature type="domain" description="TIR" evidence="6">
    <location>
        <begin position="190"/>
        <end position="350"/>
    </location>
</feature>
<dbReference type="Pfam" id="PF00931">
    <property type="entry name" value="NB-ARC"/>
    <property type="match status" value="1"/>
</dbReference>
<dbReference type="Pfam" id="PF03732">
    <property type="entry name" value="Retrotrans_gag"/>
    <property type="match status" value="1"/>
</dbReference>
<proteinExistence type="predicted"/>
<dbReference type="Gene3D" id="1.10.8.430">
    <property type="entry name" value="Helical domain of apoptotic protease-activating factors"/>
    <property type="match status" value="1"/>
</dbReference>
<feature type="transmembrane region" description="Helical" evidence="5">
    <location>
        <begin position="16"/>
        <end position="45"/>
    </location>
</feature>
<dbReference type="InterPro" id="IPR043502">
    <property type="entry name" value="DNA/RNA_pol_sf"/>
</dbReference>
<dbReference type="SUPFAM" id="SSF52200">
    <property type="entry name" value="Toll/Interleukin receptor TIR domain"/>
    <property type="match status" value="1"/>
</dbReference>
<dbReference type="PANTHER" id="PTHR11017">
    <property type="entry name" value="LEUCINE-RICH REPEAT-CONTAINING PROTEIN"/>
    <property type="match status" value="1"/>
</dbReference>
<dbReference type="Pfam" id="PF01582">
    <property type="entry name" value="TIR"/>
    <property type="match status" value="1"/>
</dbReference>
<keyword evidence="5" id="KW-1133">Transmembrane helix</keyword>
<dbReference type="SMART" id="SM00369">
    <property type="entry name" value="LRR_TYP"/>
    <property type="match status" value="4"/>
</dbReference>
<dbReference type="InterPro" id="IPR003591">
    <property type="entry name" value="Leu-rich_rpt_typical-subtyp"/>
</dbReference>
<evidence type="ECO:0000256" key="2">
    <source>
        <dbReference type="ARBA" id="ARBA00022737"/>
    </source>
</evidence>
<dbReference type="SUPFAM" id="SSF52540">
    <property type="entry name" value="P-loop containing nucleoside triphosphate hydrolases"/>
    <property type="match status" value="1"/>
</dbReference>
<dbReference type="InterPro" id="IPR027417">
    <property type="entry name" value="P-loop_NTPase"/>
</dbReference>
<reference evidence="7" key="1">
    <citation type="journal article" date="2019" name="Sci. Rep.">
        <title>Draft genome of Tanacetum cinerariifolium, the natural source of mosquito coil.</title>
        <authorList>
            <person name="Yamashiro T."/>
            <person name="Shiraishi A."/>
            <person name="Satake H."/>
            <person name="Nakayama K."/>
        </authorList>
    </citation>
    <scope>NUCLEOTIDE SEQUENCE</scope>
</reference>
<feature type="region of interest" description="Disordered" evidence="4">
    <location>
        <begin position="1319"/>
        <end position="1339"/>
    </location>
</feature>
<evidence type="ECO:0000313" key="7">
    <source>
        <dbReference type="EMBL" id="GEU74442.1"/>
    </source>
</evidence>
<dbReference type="PROSITE" id="PS50104">
    <property type="entry name" value="TIR"/>
    <property type="match status" value="1"/>
</dbReference>
<dbReference type="InterPro" id="IPR002182">
    <property type="entry name" value="NB-ARC"/>
</dbReference>
<dbReference type="SUPFAM" id="SSF52058">
    <property type="entry name" value="L domain-like"/>
    <property type="match status" value="1"/>
</dbReference>
<dbReference type="InterPro" id="IPR035897">
    <property type="entry name" value="Toll_tir_struct_dom_sf"/>
</dbReference>
<dbReference type="GO" id="GO:0051707">
    <property type="term" value="P:response to other organism"/>
    <property type="evidence" value="ECO:0007669"/>
    <property type="project" value="UniProtKB-ARBA"/>
</dbReference>
<dbReference type="Pfam" id="PF23282">
    <property type="entry name" value="WHD_ROQ1"/>
    <property type="match status" value="1"/>
</dbReference>
<gene>
    <name evidence="7" type="ORF">Tci_046420</name>
</gene>
<sequence>MHKPPALGRQRRTNPVVWCFAIVCSLIATTVIIAGIVVFSGYLVIRPKMPLLAIRASRLDRVLYNQAGVLSVKLTIVIRAENHNEKAHARFYDTKLLLGYHGVNIARLVANPFDVGKNGTVELNYVIESSPIPLPPEEQYMTQQSLSKSKLMLFFVKGSSRTTWRVGPLGSVKFMLHMNCGLKLPINGTVVYDVFLSFKSKDTRKNFTGHLYQALTQSGIRTFSHDYDLPIGSDITKEIPKAIQESKVFIIVFSKEFVSSSQCLDELVRILDCNGQLVLPIYYNIDLAKVHETFIGCGLVEYDVDIKKAETWHAALTQVANLSGWGLQNISKGYEAKFIQEIVRYVHNIIKCNRLYVAKYPVGLECRVEDMSSLVNIGSNEVRIIGIYGMGGIGKTTIAKAFYNSTFHLFEGSCFLANVREVCEQPNGLVHLQEQLLSEILQGSKQKVANEHIGISFLKERLRHKRVLIILDDLDQLSQLDRLAGQCQWFGLGSRIIITTRDENFLSQAKVDHRYEAKALNDHDSLRLFSWHAFQKPNPVKTFEDLSEGIVNYTSGLPLALEVLGASLYGRTRRKLWVSTLKKLKNIPPYKVLEKLRISFDTLDDATIKNIFLDIACFFIGMDKDYASNIFEGCGFYPGIGISILIERCLLRIGHSNKLRMHDLVRDMGKEVVHEKYPYEPGKRSRLWFHEDVSQVLSKEEGSKAVEGLVLNLPNPMHLNTKTFAIMQKLRLLQINNVHLHGSFEGLFTELRWLCWHHCPLEYLPSDLRLKKLVALDMQYSHLKTWNGVKFLTNLKSLNLSNSKFLIATPDFSGLAKLDELSLRFCSSLLELDPSIGHLGRLTDLNLGYCENLKSLPKSICNLRSLERLYLDECSNLDQLPEEVGNIESLQELHATGTAIKQLPDSIGHLKNLKNVSLAQSNKRHMKAKHWFSFFPFQILSQTRTEIKFLPPTLSTLSSIKDMDLSDSNLSDADIPYDLSQLSSLRYLHLNGNNFSSLPSSLNQLCSLQHLWLNDCKVLQSINEFPPNLRTLDASNCPLLEGLPDLSNLKHLECLDFSNCSCLVVLHGLQNINTIKEIYLEGCTNLSTTLEESLFQGYTERANNCSFFLSRREIPDWFNHQKDGSYISFDVPSGVESDFMKMTIWVDYINEGKYEVGLQAVIKNKTHDTEWTFEACFFRTREVNSWVSNGPQPYSIRSGDTIEVYIGGDDGLKVNKFGIHLAYRQDTEGTTQHSQAMVKIQSKNKEDLIHKKRSHAAAASCSFSGKILATVSTRNNALTPAPTLESLHDAIIEIRESMNAFLIAQNKVCNEINKLKSGEGTSALDGGSNTTRRDQDNRHGTYKQSIFKIDDVDDRNKVELVSMHVYDKALIWHQQFCKRFREDFPWNVYEKEVLKRFGPVFDDPLMELKKLKQDGTLKEYQEKFEAVVYGRIGRKTCNQFVPWGFEEDSEGDEGILEESGEGMDDCDEVVETDVVLKEFEDVFALPTALPPKRSHDHQIQLLPNTPPVNVRPYRHPPMQKDAIEQIINELLDSAQGVATDPTKIQAIKEWPVPSNVKQLRGILGLTGQSVSITSVLFDKIKDSWNLDAELKVVIQKFQARGNSVGKYTWTNKQLRRKGNVTPR</sequence>
<keyword evidence="3" id="KW-0611">Plant defense</keyword>
<dbReference type="Gene3D" id="3.40.50.10140">
    <property type="entry name" value="Toll/interleukin-1 receptor homology (TIR) domain"/>
    <property type="match status" value="1"/>
</dbReference>
<dbReference type="SUPFAM" id="SSF56672">
    <property type="entry name" value="DNA/RNA polymerases"/>
    <property type="match status" value="2"/>
</dbReference>
<dbReference type="InterPro" id="IPR032675">
    <property type="entry name" value="LRR_dom_sf"/>
</dbReference>
<dbReference type="InterPro" id="IPR055414">
    <property type="entry name" value="LRR_R13L4/SHOC2-like"/>
</dbReference>
<dbReference type="Gene3D" id="3.40.50.300">
    <property type="entry name" value="P-loop containing nucleotide triphosphate hydrolases"/>
    <property type="match status" value="1"/>
</dbReference>
<dbReference type="GO" id="GO:0007165">
    <property type="term" value="P:signal transduction"/>
    <property type="evidence" value="ECO:0007669"/>
    <property type="project" value="InterPro"/>
</dbReference>
<accession>A0A6L2MNW4</accession>
<organism evidence="7">
    <name type="scientific">Tanacetum cinerariifolium</name>
    <name type="common">Dalmatian daisy</name>
    <name type="synonym">Chrysanthemum cinerariifolium</name>
    <dbReference type="NCBI Taxonomy" id="118510"/>
    <lineage>
        <taxon>Eukaryota</taxon>
        <taxon>Viridiplantae</taxon>
        <taxon>Streptophyta</taxon>
        <taxon>Embryophyta</taxon>
        <taxon>Tracheophyta</taxon>
        <taxon>Spermatophyta</taxon>
        <taxon>Magnoliopsida</taxon>
        <taxon>eudicotyledons</taxon>
        <taxon>Gunneridae</taxon>
        <taxon>Pentapetalae</taxon>
        <taxon>asterids</taxon>
        <taxon>campanulids</taxon>
        <taxon>Asterales</taxon>
        <taxon>Asteraceae</taxon>
        <taxon>Asteroideae</taxon>
        <taxon>Anthemideae</taxon>
        <taxon>Anthemidinae</taxon>
        <taxon>Tanacetum</taxon>
    </lineage>
</organism>
<keyword evidence="2" id="KW-0677">Repeat</keyword>
<evidence type="ECO:0000256" key="4">
    <source>
        <dbReference type="SAM" id="MobiDB-lite"/>
    </source>
</evidence>
<keyword evidence="5" id="KW-0812">Transmembrane</keyword>
<keyword evidence="1" id="KW-0433">Leucine-rich repeat</keyword>
<dbReference type="PRINTS" id="PR00364">
    <property type="entry name" value="DISEASERSIST"/>
</dbReference>
<dbReference type="InterPro" id="IPR001611">
    <property type="entry name" value="Leu-rich_rpt"/>
</dbReference>
<dbReference type="Gene3D" id="3.80.10.10">
    <property type="entry name" value="Ribonuclease Inhibitor"/>
    <property type="match status" value="2"/>
</dbReference>
<evidence type="ECO:0000256" key="3">
    <source>
        <dbReference type="ARBA" id="ARBA00022821"/>
    </source>
</evidence>
<dbReference type="InterPro" id="IPR042197">
    <property type="entry name" value="Apaf_helical"/>
</dbReference>
<dbReference type="InterPro" id="IPR044974">
    <property type="entry name" value="Disease_R_plants"/>
</dbReference>
<dbReference type="EMBL" id="BKCJ010006884">
    <property type="protein sequence ID" value="GEU74442.1"/>
    <property type="molecule type" value="Genomic_DNA"/>
</dbReference>
<dbReference type="GO" id="GO:0043531">
    <property type="term" value="F:ADP binding"/>
    <property type="evidence" value="ECO:0007669"/>
    <property type="project" value="InterPro"/>
</dbReference>
<evidence type="ECO:0000256" key="1">
    <source>
        <dbReference type="ARBA" id="ARBA00022614"/>
    </source>
</evidence>
<dbReference type="InterPro" id="IPR058192">
    <property type="entry name" value="WHD_ROQ1-like"/>
</dbReference>
<dbReference type="PROSITE" id="PS51450">
    <property type="entry name" value="LRR"/>
    <property type="match status" value="1"/>
</dbReference>
<dbReference type="InterPro" id="IPR000157">
    <property type="entry name" value="TIR_dom"/>
</dbReference>
<dbReference type="SMART" id="SM00255">
    <property type="entry name" value="TIR"/>
    <property type="match status" value="1"/>
</dbReference>